<dbReference type="InterPro" id="IPR001962">
    <property type="entry name" value="Asn_synthase"/>
</dbReference>
<reference evidence="2 3" key="1">
    <citation type="submission" date="2020-03" db="EMBL/GenBank/DDBJ databases">
        <title>WGS of actinomycetes isolated from Thailand.</title>
        <authorList>
            <person name="Thawai C."/>
        </authorList>
    </citation>
    <scope>NUCLEOTIDE SEQUENCE [LARGE SCALE GENOMIC DNA]</scope>
    <source>
        <strain evidence="2 3">FMUSA5-5</strain>
    </source>
</reference>
<evidence type="ECO:0000259" key="1">
    <source>
        <dbReference type="Pfam" id="PF00733"/>
    </source>
</evidence>
<keyword evidence="3" id="KW-1185">Reference proteome</keyword>
<accession>A0ABX1BEU2</accession>
<evidence type="ECO:0000313" key="3">
    <source>
        <dbReference type="Proteomes" id="UP000696294"/>
    </source>
</evidence>
<sequence>MAVVLTGDYPGCYGDVRLGRPVTYECRPYGERLSRPGGVAVQWTRAGASGVPAPPADGAGRHLTLSGVLHGPVTRSWSRRVIEALEGGHDAELAAVPGPLAGCLVTADKVFLFRNAVAPEGLLYRREGSRVRWSTDPLDLLDGTPDDLDEQALWRCCRGDDVFVYRHPQPVGPGELVVMDARGTTRRVFDRITPLELPRRTSMAEYADLAHHMLLDAVRPYAGRGRIGIMLSGGLDSSAVLTALVEVGADVVAYHMHTDDPLADESAYARTVCDHLGVPFVAVPTESGEGYLSRARPFPHPFVGFAYRWVEQLAERVHEDGITFLTWGADGDLCFGPYRYGLHDVLFGDIAPHEKAALCRGLITSRWELSRVLRSVRRSSSLLDEYLPVGANARPTEFTAPAPGVPDDRYDSDYSAKEHTMDLMLWWPRGILRCSPLGDRQIKRLTARMPHAYRLLVHQGRMIPKPVLRLLLSTRLPATVWRRYGRLWQDSPHKRYAIAHPHVFADLIGTPQSQLVARGIVDRSRLAAVLAEPASLRRHSETLICAAMTELFLRDHAALTREGGTYADTATG</sequence>
<organism evidence="2 3">
    <name type="scientific">Nonomuraea composti</name>
    <dbReference type="NCBI Taxonomy" id="2720023"/>
    <lineage>
        <taxon>Bacteria</taxon>
        <taxon>Bacillati</taxon>
        <taxon>Actinomycetota</taxon>
        <taxon>Actinomycetes</taxon>
        <taxon>Streptosporangiales</taxon>
        <taxon>Streptosporangiaceae</taxon>
        <taxon>Nonomuraea</taxon>
    </lineage>
</organism>
<dbReference type="RefSeq" id="WP_168017881.1">
    <property type="nucleotide sequence ID" value="NZ_JAATEP010000047.1"/>
</dbReference>
<name>A0ABX1BEU2_9ACTN</name>
<comment type="caution">
    <text evidence="2">The sequence shown here is derived from an EMBL/GenBank/DDBJ whole genome shotgun (WGS) entry which is preliminary data.</text>
</comment>
<dbReference type="Pfam" id="PF00733">
    <property type="entry name" value="Asn_synthase"/>
    <property type="match status" value="1"/>
</dbReference>
<dbReference type="InterPro" id="IPR014729">
    <property type="entry name" value="Rossmann-like_a/b/a_fold"/>
</dbReference>
<feature type="domain" description="Asparagine synthetase" evidence="1">
    <location>
        <begin position="214"/>
        <end position="543"/>
    </location>
</feature>
<dbReference type="Gene3D" id="3.40.50.620">
    <property type="entry name" value="HUPs"/>
    <property type="match status" value="1"/>
</dbReference>
<proteinExistence type="predicted"/>
<gene>
    <name evidence="2" type="ORF">HCN51_43760</name>
</gene>
<dbReference type="Proteomes" id="UP000696294">
    <property type="component" value="Unassembled WGS sequence"/>
</dbReference>
<dbReference type="SUPFAM" id="SSF52402">
    <property type="entry name" value="Adenine nucleotide alpha hydrolases-like"/>
    <property type="match status" value="1"/>
</dbReference>
<dbReference type="EMBL" id="JAATEP010000047">
    <property type="protein sequence ID" value="NJP96278.1"/>
    <property type="molecule type" value="Genomic_DNA"/>
</dbReference>
<protein>
    <recommendedName>
        <fullName evidence="1">Asparagine synthetase domain-containing protein</fullName>
    </recommendedName>
</protein>
<evidence type="ECO:0000313" key="2">
    <source>
        <dbReference type="EMBL" id="NJP96278.1"/>
    </source>
</evidence>